<feature type="domain" description="Nucleoside diphosphate kinase-like" evidence="11">
    <location>
        <begin position="156"/>
        <end position="225"/>
    </location>
</feature>
<dbReference type="PROSITE" id="PS51374">
    <property type="entry name" value="NDPK_LIKE"/>
    <property type="match status" value="1"/>
</dbReference>
<evidence type="ECO:0000256" key="5">
    <source>
        <dbReference type="ARBA" id="ARBA00022777"/>
    </source>
</evidence>
<protein>
    <submittedName>
        <fullName evidence="12">NME/NM23 nucleoside diphosphate kinase 6</fullName>
    </submittedName>
</protein>
<keyword evidence="13" id="KW-1185">Reference proteome</keyword>
<dbReference type="SUPFAM" id="SSF54919">
    <property type="entry name" value="Nucleoside diphosphate kinase, NDK"/>
    <property type="match status" value="1"/>
</dbReference>
<dbReference type="GO" id="GO:0030308">
    <property type="term" value="P:negative regulation of cell growth"/>
    <property type="evidence" value="ECO:0007669"/>
    <property type="project" value="TreeGrafter"/>
</dbReference>
<accession>A0A8C0L6P0</accession>
<dbReference type="Gene3D" id="3.30.70.141">
    <property type="entry name" value="Nucleoside diphosphate kinase-like domain"/>
    <property type="match status" value="1"/>
</dbReference>
<evidence type="ECO:0000256" key="9">
    <source>
        <dbReference type="PROSITE-ProRule" id="PRU00706"/>
    </source>
</evidence>
<reference evidence="12" key="2">
    <citation type="submission" date="2025-09" db="UniProtKB">
        <authorList>
            <consortium name="Ensembl"/>
        </authorList>
    </citation>
    <scope>IDENTIFICATION</scope>
</reference>
<evidence type="ECO:0000256" key="2">
    <source>
        <dbReference type="ARBA" id="ARBA00022679"/>
    </source>
</evidence>
<evidence type="ECO:0000256" key="6">
    <source>
        <dbReference type="ARBA" id="ARBA00022840"/>
    </source>
</evidence>
<reference evidence="12" key="1">
    <citation type="submission" date="2025-08" db="UniProtKB">
        <authorList>
            <consortium name="Ensembl"/>
        </authorList>
    </citation>
    <scope>IDENTIFICATION</scope>
</reference>
<evidence type="ECO:0000313" key="13">
    <source>
        <dbReference type="Proteomes" id="UP000694391"/>
    </source>
</evidence>
<evidence type="ECO:0000256" key="3">
    <source>
        <dbReference type="ARBA" id="ARBA00022723"/>
    </source>
</evidence>
<feature type="region of interest" description="Disordered" evidence="10">
    <location>
        <begin position="206"/>
        <end position="229"/>
    </location>
</feature>
<proteinExistence type="inferred from homology"/>
<keyword evidence="5" id="KW-0418">Kinase</keyword>
<dbReference type="Pfam" id="PF00334">
    <property type="entry name" value="NDK"/>
    <property type="match status" value="1"/>
</dbReference>
<keyword evidence="2" id="KW-0808">Transferase</keyword>
<keyword evidence="7" id="KW-0460">Magnesium</keyword>
<name>A0A8C0L6P0_CANLU</name>
<comment type="caution">
    <text evidence="9">Lacks conserved residue(s) required for the propagation of feature annotation.</text>
</comment>
<dbReference type="GO" id="GO:0005524">
    <property type="term" value="F:ATP binding"/>
    <property type="evidence" value="ECO:0007669"/>
    <property type="project" value="UniProtKB-KW"/>
</dbReference>
<comment type="cofactor">
    <cofactor evidence="1">
        <name>Mg(2+)</name>
        <dbReference type="ChEBI" id="CHEBI:18420"/>
    </cofactor>
</comment>
<feature type="compositionally biased region" description="Pro residues" evidence="10">
    <location>
        <begin position="12"/>
        <end position="28"/>
    </location>
</feature>
<dbReference type="InterPro" id="IPR036850">
    <property type="entry name" value="NDK-like_dom_sf"/>
</dbReference>
<evidence type="ECO:0000256" key="4">
    <source>
        <dbReference type="ARBA" id="ARBA00022741"/>
    </source>
</evidence>
<dbReference type="Ensembl" id="ENSCAFT00020029954.1">
    <property type="protein sequence ID" value="ENSCAFP00020025930.1"/>
    <property type="gene ID" value="ENSCAFG00020020391.1"/>
</dbReference>
<evidence type="ECO:0000256" key="1">
    <source>
        <dbReference type="ARBA" id="ARBA00001946"/>
    </source>
</evidence>
<evidence type="ECO:0000256" key="8">
    <source>
        <dbReference type="ARBA" id="ARBA00023080"/>
    </source>
</evidence>
<keyword evidence="4" id="KW-0547">Nucleotide-binding</keyword>
<evidence type="ECO:0000256" key="10">
    <source>
        <dbReference type="SAM" id="MobiDB-lite"/>
    </source>
</evidence>
<keyword evidence="6" id="KW-0067">ATP-binding</keyword>
<dbReference type="GO" id="GO:0046872">
    <property type="term" value="F:metal ion binding"/>
    <property type="evidence" value="ECO:0007669"/>
    <property type="project" value="UniProtKB-KW"/>
</dbReference>
<dbReference type="GO" id="GO:0005739">
    <property type="term" value="C:mitochondrion"/>
    <property type="evidence" value="ECO:0007669"/>
    <property type="project" value="TreeGrafter"/>
</dbReference>
<dbReference type="Proteomes" id="UP000694391">
    <property type="component" value="Unplaced"/>
</dbReference>
<dbReference type="GO" id="GO:0004550">
    <property type="term" value="F:nucleoside diphosphate kinase activity"/>
    <property type="evidence" value="ECO:0007669"/>
    <property type="project" value="InterPro"/>
</dbReference>
<dbReference type="InterPro" id="IPR034907">
    <property type="entry name" value="NDK-like_dom"/>
</dbReference>
<sequence>QNESSKLRPIARRPPPPRRAAQERPPPSRLRAPKPARRGSSRPRRPVPSYSPGQALRRDKGHPQHRRWARRPSSLRPATPTAPSPPYLTHHASTSGRVRGFPARTPGRAARPNARKTPPGPRRLATAVPGGRAPRWRTRSSTRSEMTSILRSPQALQLTLALIKPDAVAHPLILEAVHQQILSNKFLIVRMKELLWRKEECQKFYQEHEADQSEPTSLPARMPSNSGGP</sequence>
<keyword evidence="3" id="KW-0479">Metal-binding</keyword>
<keyword evidence="8" id="KW-0546">Nucleotide metabolism</keyword>
<dbReference type="GO" id="GO:0009117">
    <property type="term" value="P:nucleotide metabolic process"/>
    <property type="evidence" value="ECO:0007669"/>
    <property type="project" value="UniProtKB-KW"/>
</dbReference>
<evidence type="ECO:0000313" key="12">
    <source>
        <dbReference type="Ensembl" id="ENSCAFP00020025930.1"/>
    </source>
</evidence>
<dbReference type="InterPro" id="IPR037994">
    <property type="entry name" value="NDPk6"/>
</dbReference>
<evidence type="ECO:0000256" key="7">
    <source>
        <dbReference type="ARBA" id="ARBA00022842"/>
    </source>
</evidence>
<evidence type="ECO:0000259" key="11">
    <source>
        <dbReference type="SMART" id="SM00562"/>
    </source>
</evidence>
<gene>
    <name evidence="12" type="primary">NME6</name>
</gene>
<dbReference type="GeneTree" id="ENSGT00940000173712"/>
<comment type="similarity">
    <text evidence="9">Belongs to the NDK family.</text>
</comment>
<feature type="compositionally biased region" description="Basic residues" evidence="10">
    <location>
        <begin position="31"/>
        <end position="45"/>
    </location>
</feature>
<dbReference type="AlphaFoldDB" id="A0A8C0L6P0"/>
<dbReference type="SMART" id="SM00562">
    <property type="entry name" value="NDK"/>
    <property type="match status" value="1"/>
</dbReference>
<dbReference type="GO" id="GO:0045839">
    <property type="term" value="P:negative regulation of mitotic nuclear division"/>
    <property type="evidence" value="ECO:0007669"/>
    <property type="project" value="TreeGrafter"/>
</dbReference>
<organism evidence="12 13">
    <name type="scientific">Canis lupus dingo</name>
    <name type="common">dingo</name>
    <dbReference type="NCBI Taxonomy" id="286419"/>
    <lineage>
        <taxon>Eukaryota</taxon>
        <taxon>Metazoa</taxon>
        <taxon>Chordata</taxon>
        <taxon>Craniata</taxon>
        <taxon>Vertebrata</taxon>
        <taxon>Euteleostomi</taxon>
        <taxon>Mammalia</taxon>
        <taxon>Eutheria</taxon>
        <taxon>Laurasiatheria</taxon>
        <taxon>Carnivora</taxon>
        <taxon>Caniformia</taxon>
        <taxon>Canidae</taxon>
        <taxon>Canis</taxon>
    </lineage>
</organism>
<feature type="region of interest" description="Disordered" evidence="10">
    <location>
        <begin position="1"/>
        <end position="148"/>
    </location>
</feature>
<dbReference type="PANTHER" id="PTHR46956">
    <property type="entry name" value="NUCLEOSIDE DIPHOSPHATE KINASE 6"/>
    <property type="match status" value="1"/>
</dbReference>
<dbReference type="PANTHER" id="PTHR46956:SF1">
    <property type="entry name" value="NUCLEOSIDE DIPHOSPHATE KINASE 6"/>
    <property type="match status" value="1"/>
</dbReference>